<keyword evidence="1" id="KW-0812">Transmembrane</keyword>
<keyword evidence="1" id="KW-1133">Transmembrane helix</keyword>
<accession>A0A1I7Z888</accession>
<keyword evidence="2" id="KW-1185">Reference proteome</keyword>
<dbReference type="AlphaFoldDB" id="A0A1I7Z888"/>
<keyword evidence="1" id="KW-0472">Membrane</keyword>
<dbReference type="WBParaSite" id="L893_g23904.t1">
    <property type="protein sequence ID" value="L893_g23904.t1"/>
    <property type="gene ID" value="L893_g23904"/>
</dbReference>
<protein>
    <submittedName>
        <fullName evidence="3">Ion_trans domain-containing protein</fullName>
    </submittedName>
</protein>
<evidence type="ECO:0000256" key="1">
    <source>
        <dbReference type="SAM" id="Phobius"/>
    </source>
</evidence>
<dbReference type="Proteomes" id="UP000095287">
    <property type="component" value="Unplaced"/>
</dbReference>
<proteinExistence type="predicted"/>
<reference evidence="3" key="1">
    <citation type="submission" date="2016-11" db="UniProtKB">
        <authorList>
            <consortium name="WormBaseParasite"/>
        </authorList>
    </citation>
    <scope>IDENTIFICATION</scope>
</reference>
<name>A0A1I7Z888_9BILA</name>
<organism evidence="2 3">
    <name type="scientific">Steinernema glaseri</name>
    <dbReference type="NCBI Taxonomy" id="37863"/>
    <lineage>
        <taxon>Eukaryota</taxon>
        <taxon>Metazoa</taxon>
        <taxon>Ecdysozoa</taxon>
        <taxon>Nematoda</taxon>
        <taxon>Chromadorea</taxon>
        <taxon>Rhabditida</taxon>
        <taxon>Tylenchina</taxon>
        <taxon>Panagrolaimomorpha</taxon>
        <taxon>Strongyloidoidea</taxon>
        <taxon>Steinernematidae</taxon>
        <taxon>Steinernema</taxon>
    </lineage>
</organism>
<feature type="transmembrane region" description="Helical" evidence="1">
    <location>
        <begin position="98"/>
        <end position="116"/>
    </location>
</feature>
<sequence length="132" mass="15091">MCDCLREAVECGSSRVEEAFMGAERPLFEFKSQLVKVSKNIRPLEKMVSRFWSRVEFKSNSSIWSQMPTLMVVSKNNRPLRKMMSQILSLLRARSYKLVIRAIIGLSSLFLVYVVVCSAKMRTKAGEGIDCM</sequence>
<evidence type="ECO:0000313" key="2">
    <source>
        <dbReference type="Proteomes" id="UP000095287"/>
    </source>
</evidence>
<evidence type="ECO:0000313" key="3">
    <source>
        <dbReference type="WBParaSite" id="L893_g23904.t1"/>
    </source>
</evidence>